<proteinExistence type="predicted"/>
<reference evidence="2 3" key="1">
    <citation type="submission" date="2020-07" db="EMBL/GenBank/DDBJ databases">
        <title>Halosimplex pelagicum sp. nov. and Halosimplex rubrum sp. nov., isolated from salted brown alga Laminaria, and emended description of the genus Halosimplex.</title>
        <authorList>
            <person name="Cui H."/>
        </authorList>
    </citation>
    <scope>NUCLEOTIDE SEQUENCE [LARGE SCALE GENOMIC DNA]</scope>
    <source>
        <strain evidence="2 3">R27</strain>
    </source>
</reference>
<sequence length="182" mass="20173">MNEAVEEEWVDETTPFERVYGVVRRTYDDESADEIAERARTSPTTARKHLRTLADAGEVATTEDGGTTLYRRSETAIVTEHAQSLLEDRSTEEISAGIADMKATIREWREAYGVDSPEEFARELAVADADSERGSVLTEWQTTRRNLALAQAALAIADARRDGHLTGRDDEDGGQRDSSLPV</sequence>
<dbReference type="EMBL" id="CP058910">
    <property type="protein sequence ID" value="QLH79929.1"/>
    <property type="molecule type" value="Genomic_DNA"/>
</dbReference>
<accession>A0A7D5T8J5</accession>
<organism evidence="2 3">
    <name type="scientific">Halosimplex rubrum</name>
    <dbReference type="NCBI Taxonomy" id="869889"/>
    <lineage>
        <taxon>Archaea</taxon>
        <taxon>Methanobacteriati</taxon>
        <taxon>Methanobacteriota</taxon>
        <taxon>Stenosarchaea group</taxon>
        <taxon>Halobacteria</taxon>
        <taxon>Halobacteriales</taxon>
        <taxon>Haloarculaceae</taxon>
        <taxon>Halosimplex</taxon>
    </lineage>
</organism>
<gene>
    <name evidence="2" type="ORF">HZS55_05620</name>
</gene>
<evidence type="ECO:0000313" key="3">
    <source>
        <dbReference type="Proteomes" id="UP000509667"/>
    </source>
</evidence>
<dbReference type="AlphaFoldDB" id="A0A7D5T8J5"/>
<evidence type="ECO:0000313" key="2">
    <source>
        <dbReference type="EMBL" id="QLH79929.1"/>
    </source>
</evidence>
<dbReference type="InterPro" id="IPR036390">
    <property type="entry name" value="WH_DNA-bd_sf"/>
</dbReference>
<dbReference type="KEGG" id="hrr:HZS55_05620"/>
<dbReference type="Proteomes" id="UP000509667">
    <property type="component" value="Chromosome"/>
</dbReference>
<dbReference type="Pfam" id="PF24033">
    <property type="entry name" value="DUF7342"/>
    <property type="match status" value="1"/>
</dbReference>
<feature type="region of interest" description="Disordered" evidence="1">
    <location>
        <begin position="160"/>
        <end position="182"/>
    </location>
</feature>
<protein>
    <submittedName>
        <fullName evidence="2">Winged helix-turn-helix transcriptional regulator</fullName>
    </submittedName>
</protein>
<dbReference type="CDD" id="cd00090">
    <property type="entry name" value="HTH_ARSR"/>
    <property type="match status" value="1"/>
</dbReference>
<dbReference type="InterPro" id="IPR036388">
    <property type="entry name" value="WH-like_DNA-bd_sf"/>
</dbReference>
<dbReference type="SUPFAM" id="SSF46785">
    <property type="entry name" value="Winged helix' DNA-binding domain"/>
    <property type="match status" value="1"/>
</dbReference>
<dbReference type="InterPro" id="IPR055766">
    <property type="entry name" value="DUF7342"/>
</dbReference>
<dbReference type="Gene3D" id="1.10.10.10">
    <property type="entry name" value="Winged helix-like DNA-binding domain superfamily/Winged helix DNA-binding domain"/>
    <property type="match status" value="1"/>
</dbReference>
<name>A0A7D5T8J5_9EURY</name>
<keyword evidence="3" id="KW-1185">Reference proteome</keyword>
<dbReference type="InterPro" id="IPR011991">
    <property type="entry name" value="ArsR-like_HTH"/>
</dbReference>
<evidence type="ECO:0000256" key="1">
    <source>
        <dbReference type="SAM" id="MobiDB-lite"/>
    </source>
</evidence>